<evidence type="ECO:0000256" key="6">
    <source>
        <dbReference type="ARBA" id="ARBA00023042"/>
    </source>
</evidence>
<dbReference type="PANTHER" id="PTHR12189">
    <property type="entry name" value="MRNA GUANINE-7- METHYLTRANSFERASE"/>
    <property type="match status" value="1"/>
</dbReference>
<evidence type="ECO:0000256" key="4">
    <source>
        <dbReference type="ARBA" id="ARBA00022691"/>
    </source>
</evidence>
<dbReference type="SUPFAM" id="SSF53335">
    <property type="entry name" value="S-adenosyl-L-methionine-dependent methyltransferases"/>
    <property type="match status" value="1"/>
</dbReference>
<keyword evidence="3" id="KW-0808">Transferase</keyword>
<gene>
    <name evidence="9" type="ORF">Pmar_PMAR017365</name>
</gene>
<dbReference type="CDD" id="cd02440">
    <property type="entry name" value="AdoMet_MTases"/>
    <property type="match status" value="1"/>
</dbReference>
<accession>C5LHE1</accession>
<dbReference type="InterPro" id="IPR039753">
    <property type="entry name" value="RG7MT1"/>
</dbReference>
<dbReference type="GO" id="GO:0004482">
    <property type="term" value="F:mRNA 5'-cap (guanine-N7-)-methyltransferase activity"/>
    <property type="evidence" value="ECO:0007669"/>
    <property type="project" value="UniProtKB-EC"/>
</dbReference>
<keyword evidence="6" id="KW-0506">mRNA capping</keyword>
<dbReference type="Proteomes" id="UP000007800">
    <property type="component" value="Unassembled WGS sequence"/>
</dbReference>
<evidence type="ECO:0000256" key="2">
    <source>
        <dbReference type="ARBA" id="ARBA00022603"/>
    </source>
</evidence>
<feature type="domain" description="MRNA cap 0 methyltransferase" evidence="8">
    <location>
        <begin position="303"/>
        <end position="606"/>
    </location>
</feature>
<organism evidence="10">
    <name type="scientific">Perkinsus marinus (strain ATCC 50983 / TXsc)</name>
    <dbReference type="NCBI Taxonomy" id="423536"/>
    <lineage>
        <taxon>Eukaryota</taxon>
        <taxon>Sar</taxon>
        <taxon>Alveolata</taxon>
        <taxon>Perkinsozoa</taxon>
        <taxon>Perkinsea</taxon>
        <taxon>Perkinsida</taxon>
        <taxon>Perkinsidae</taxon>
        <taxon>Perkinsus</taxon>
    </lineage>
</organism>
<evidence type="ECO:0000313" key="9">
    <source>
        <dbReference type="EMBL" id="EER03950.1"/>
    </source>
</evidence>
<reference evidence="9 10" key="1">
    <citation type="submission" date="2008-07" db="EMBL/GenBank/DDBJ databases">
        <authorList>
            <person name="El-Sayed N."/>
            <person name="Caler E."/>
            <person name="Inman J."/>
            <person name="Amedeo P."/>
            <person name="Hass B."/>
            <person name="Wortman J."/>
        </authorList>
    </citation>
    <scope>NUCLEOTIDE SEQUENCE [LARGE SCALE GENOMIC DNA]</scope>
    <source>
        <strain evidence="10">ATCC 50983 / TXsc</strain>
    </source>
</reference>
<dbReference type="InParanoid" id="C5LHE1"/>
<dbReference type="PROSITE" id="PS51562">
    <property type="entry name" value="RNA_CAP0_MT"/>
    <property type="match status" value="1"/>
</dbReference>
<dbReference type="EC" id="2.1.1.56" evidence="1"/>
<dbReference type="InterPro" id="IPR004971">
    <property type="entry name" value="mRNA_G-N7_MeTrfase_dom"/>
</dbReference>
<dbReference type="RefSeq" id="XP_002772134.1">
    <property type="nucleotide sequence ID" value="XM_002772088.1"/>
</dbReference>
<protein>
    <recommendedName>
        <fullName evidence="1">mRNA (guanine-N(7))-methyltransferase</fullName>
        <ecNumber evidence="1">2.1.1.56</ecNumber>
    </recommendedName>
</protein>
<dbReference type="AlphaFoldDB" id="C5LHE1"/>
<keyword evidence="5" id="KW-0694">RNA-binding</keyword>
<dbReference type="InterPro" id="IPR029063">
    <property type="entry name" value="SAM-dependent_MTases_sf"/>
</dbReference>
<dbReference type="GO" id="GO:0003723">
    <property type="term" value="F:RNA binding"/>
    <property type="evidence" value="ECO:0007669"/>
    <property type="project" value="UniProtKB-KW"/>
</dbReference>
<sequence>MVLPIKSLCRVLRFHAVLIFGRLKPSFDHLMTGQAPAMQPPKDGIPRQLRMYAPTEQSDSSYSLIFRRVEAGLVKALASRPKEEVRLAASLVTLTDKTTGEPIGLPISRASGWCFMDPAGSFNTTEDALHDPLKALEFLKAHETGWTSVDVLEANSAPTGAEEVIERYLLYRPESSVHLRVDICVLQENYSGKGGACTVLRFNKGPDLWWRVVVQNQALRVDVNPMLLRNQYTRMIGKHTHGLSVAVRDLLRNAESLAAMADTMPPPPLCYENLFTSTGAAASYNVEDHYDRKTRNQISQGESEVGALRKYNNLVKRVLIDKFVPAHGPVVLDLACGHGQDLWKYSACKPRLYVGVDISAEAIEEARRRYAESEQRLKYRAVFMQGNLEDGATFDKILEIVRREGASSGDDHRVFDTVSMQLAMHYLMKTRDAAQQFLSRIATVIKPGGNFIGTIPCSETIVSRLKRASLSSDGSSKFGNEVYSVTFEKDQLLKLAPSNPVEGNEEGTAIDHKKGSTEWGVVYQFWLMQSIDDQAEYLVPFKAFDAVARAANFKCVLHANFGAFLEHYETKSEIVKKFRWTHSDVVLSPEEEQVFKLYTTFVFTCTS</sequence>
<keyword evidence="2" id="KW-0489">Methyltransferase</keyword>
<dbReference type="OrthoDB" id="10248867at2759"/>
<proteinExistence type="predicted"/>
<evidence type="ECO:0000313" key="10">
    <source>
        <dbReference type="Proteomes" id="UP000007800"/>
    </source>
</evidence>
<evidence type="ECO:0000256" key="7">
    <source>
        <dbReference type="ARBA" id="ARBA00044712"/>
    </source>
</evidence>
<evidence type="ECO:0000256" key="3">
    <source>
        <dbReference type="ARBA" id="ARBA00022679"/>
    </source>
</evidence>
<evidence type="ECO:0000256" key="5">
    <source>
        <dbReference type="ARBA" id="ARBA00022884"/>
    </source>
</evidence>
<dbReference type="Pfam" id="PF03291">
    <property type="entry name" value="mRNA_G-N7_MeTrfase"/>
    <property type="match status" value="1"/>
</dbReference>
<evidence type="ECO:0000256" key="1">
    <source>
        <dbReference type="ARBA" id="ARBA00011926"/>
    </source>
</evidence>
<dbReference type="GO" id="GO:0005634">
    <property type="term" value="C:nucleus"/>
    <property type="evidence" value="ECO:0007669"/>
    <property type="project" value="TreeGrafter"/>
</dbReference>
<evidence type="ECO:0000259" key="8">
    <source>
        <dbReference type="PROSITE" id="PS51562"/>
    </source>
</evidence>
<keyword evidence="10" id="KW-1185">Reference proteome</keyword>
<dbReference type="PANTHER" id="PTHR12189:SF2">
    <property type="entry name" value="MRNA CAP GUANINE-N7 METHYLTRANSFERASE"/>
    <property type="match status" value="1"/>
</dbReference>
<dbReference type="Gene3D" id="3.40.50.150">
    <property type="entry name" value="Vaccinia Virus protein VP39"/>
    <property type="match status" value="1"/>
</dbReference>
<dbReference type="EMBL" id="GG682011">
    <property type="protein sequence ID" value="EER03950.1"/>
    <property type="molecule type" value="Genomic_DNA"/>
</dbReference>
<keyword evidence="6" id="KW-0507">mRNA processing</keyword>
<comment type="catalytic activity">
    <reaction evidence="7">
        <text>a 5'-end (5'-triphosphoguanosine)-ribonucleoside in mRNA + S-adenosyl-L-methionine = a 5'-end (N(7)-methyl 5'-triphosphoguanosine)-ribonucleoside in mRNA + S-adenosyl-L-homocysteine</text>
        <dbReference type="Rhea" id="RHEA:67008"/>
        <dbReference type="Rhea" id="RHEA-COMP:17166"/>
        <dbReference type="Rhea" id="RHEA-COMP:17167"/>
        <dbReference type="ChEBI" id="CHEBI:57856"/>
        <dbReference type="ChEBI" id="CHEBI:59789"/>
        <dbReference type="ChEBI" id="CHEBI:156461"/>
        <dbReference type="ChEBI" id="CHEBI:167617"/>
        <dbReference type="EC" id="2.1.1.56"/>
    </reaction>
</comment>
<keyword evidence="4" id="KW-0949">S-adenosyl-L-methionine</keyword>
<name>C5LHE1_PERM5</name>
<dbReference type="GeneID" id="9044699"/>